<reference evidence="3" key="2">
    <citation type="submission" date="2021-05" db="EMBL/GenBank/DDBJ databases">
        <title>Protein family content uncovers lineage relationships and bacterial pathway maintenance mechanisms in DPANN archaea.</title>
        <authorList>
            <person name="Castelle C.J."/>
            <person name="Meheust R."/>
            <person name="Jaffe A.L."/>
            <person name="Seitz K."/>
            <person name="Gong X."/>
            <person name="Baker B.J."/>
            <person name="Banfield J.F."/>
        </authorList>
    </citation>
    <scope>NUCLEOTIDE SEQUENCE</scope>
    <source>
        <strain evidence="3">RIFCSPLOWO2_01_FULL_43_13</strain>
    </source>
</reference>
<keyword evidence="2" id="KW-0812">Transmembrane</keyword>
<gene>
    <name evidence="3" type="ORF">J4478_01515</name>
</gene>
<accession>A0A8T4KZD4</accession>
<proteinExistence type="predicted"/>
<dbReference type="Proteomes" id="UP000680185">
    <property type="component" value="Unassembled WGS sequence"/>
</dbReference>
<dbReference type="SUPFAM" id="SSF49899">
    <property type="entry name" value="Concanavalin A-like lectins/glucanases"/>
    <property type="match status" value="1"/>
</dbReference>
<feature type="compositionally biased region" description="Basic and acidic residues" evidence="1">
    <location>
        <begin position="609"/>
        <end position="630"/>
    </location>
</feature>
<feature type="transmembrane region" description="Helical" evidence="2">
    <location>
        <begin position="557"/>
        <end position="579"/>
    </location>
</feature>
<comment type="caution">
    <text evidence="3">The sequence shown here is derived from an EMBL/GenBank/DDBJ whole genome shotgun (WGS) entry which is preliminary data.</text>
</comment>
<dbReference type="EMBL" id="JAGVWB010000009">
    <property type="protein sequence ID" value="MBS3058060.1"/>
    <property type="molecule type" value="Genomic_DNA"/>
</dbReference>
<evidence type="ECO:0000256" key="1">
    <source>
        <dbReference type="SAM" id="MobiDB-lite"/>
    </source>
</evidence>
<sequence>MDGKRITLALLLGFIAIALSQTALGAVKIYCAFDSANSTELCEKPDTHTAFSVDKGAGVEFKAGVFGNSAEIESDNDFLAIQNPGTSFPSNAGSVGFWVKPLNWSKNGSNNLLFYANKQSTATAVENIRIHYSGTDSSIGINSPSLTFSIGHIAWGENETPDYNFMLVDISDWFDGDTIRSEWHYLGFSWNAGSGSAKAFVDSVKKSELSGQFSFPESTQFSEMRIGTFSSSAGVIFPAKALFDELRIYDSEIDFTASKPGITGISETILSSSSAKISFSTSVAAEAEIKYWFANSSFNSKKLSSATAHSTTLDSLETKTYYYAISACNSSGLCGYTSIRSFNLATCTPLPTCGAWGACVNGTQKRLCTDSRDCTPDYNETQPCTTARECSSNLQCAASEKCTSAGNCEALSCYTGERIENHACVPTCTGIECEGSCRTDAGACCADKWNAGFESCTIASISTLEGLVQDSNSSQAAEFLEKAKESQTAGLLEKASAEAEIGISYARTELAKKQGKKVDKALEILLNAEGRLADANYSGAAAIAKTYNAGIEEYQDFTMIAIAAIIIIAALGITAFLLLKKRSQGAGKKQAREYSSDMVVGEYENPSLFREETQGKKQAGKEKSRNKEEEILEKLKESLANLEEKKQPKRGR</sequence>
<dbReference type="Gene3D" id="2.60.120.200">
    <property type="match status" value="1"/>
</dbReference>
<evidence type="ECO:0000313" key="4">
    <source>
        <dbReference type="Proteomes" id="UP000680185"/>
    </source>
</evidence>
<organism evidence="3 4">
    <name type="scientific">Candidatus Iainarchaeum sp</name>
    <dbReference type="NCBI Taxonomy" id="3101447"/>
    <lineage>
        <taxon>Archaea</taxon>
        <taxon>Candidatus Iainarchaeota</taxon>
        <taxon>Candidatus Iainarchaeia</taxon>
        <taxon>Candidatus Iainarchaeales</taxon>
        <taxon>Candidatus Iainarchaeaceae</taxon>
        <taxon>Candidatus Iainarchaeum</taxon>
    </lineage>
</organism>
<reference evidence="3" key="1">
    <citation type="submission" date="2021-03" db="EMBL/GenBank/DDBJ databases">
        <authorList>
            <person name="Jaffe A."/>
        </authorList>
    </citation>
    <scope>NUCLEOTIDE SEQUENCE</scope>
    <source>
        <strain evidence="3">RIFCSPLOWO2_01_FULL_43_13</strain>
    </source>
</reference>
<name>A0A8T4KZD4_9ARCH</name>
<dbReference type="AlphaFoldDB" id="A0A8T4KZD4"/>
<evidence type="ECO:0000256" key="2">
    <source>
        <dbReference type="SAM" id="Phobius"/>
    </source>
</evidence>
<keyword evidence="2" id="KW-1133">Transmembrane helix</keyword>
<feature type="region of interest" description="Disordered" evidence="1">
    <location>
        <begin position="605"/>
        <end position="630"/>
    </location>
</feature>
<keyword evidence="2" id="KW-0472">Membrane</keyword>
<evidence type="ECO:0000313" key="3">
    <source>
        <dbReference type="EMBL" id="MBS3058060.1"/>
    </source>
</evidence>
<dbReference type="InterPro" id="IPR013320">
    <property type="entry name" value="ConA-like_dom_sf"/>
</dbReference>
<protein>
    <submittedName>
        <fullName evidence="3">Uncharacterized protein</fullName>
    </submittedName>
</protein>